<proteinExistence type="predicted"/>
<dbReference type="Proteomes" id="UP000219799">
    <property type="component" value="Chromosome 5"/>
</dbReference>
<evidence type="ECO:0000313" key="2">
    <source>
        <dbReference type="Proteomes" id="UP000219799"/>
    </source>
</evidence>
<reference evidence="1 2" key="1">
    <citation type="submission" date="2016-06" db="EMBL/GenBank/DDBJ databases">
        <authorList>
            <consortium name="Pathogen Informatics"/>
        </authorList>
    </citation>
    <scope>NUCLEOTIDE SEQUENCE [LARGE SCALE GENOMIC DNA]</scope>
    <source>
        <strain evidence="1">PmlGA01</strain>
    </source>
</reference>
<protein>
    <submittedName>
        <fullName evidence="1">Uncharacterized protein</fullName>
    </submittedName>
</protein>
<dbReference type="EMBL" id="LT594493">
    <property type="protein sequence ID" value="SBT75059.1"/>
    <property type="molecule type" value="Genomic_DNA"/>
</dbReference>
<evidence type="ECO:0000313" key="1">
    <source>
        <dbReference type="EMBL" id="SBT75059.1"/>
    </source>
</evidence>
<gene>
    <name evidence="1" type="primary">PmlGA01_050028600</name>
    <name evidence="1" type="ORF">PMLGA01_050028600</name>
</gene>
<sequence length="14" mass="1749">MVMLQMKNEKKKKI</sequence>
<name>A0A1C3KM44_PLAMA</name>
<accession>A0A1C3KM44</accession>
<organism evidence="1 2">
    <name type="scientific">Plasmodium malariae</name>
    <dbReference type="NCBI Taxonomy" id="5858"/>
    <lineage>
        <taxon>Eukaryota</taxon>
        <taxon>Sar</taxon>
        <taxon>Alveolata</taxon>
        <taxon>Apicomplexa</taxon>
        <taxon>Aconoidasida</taxon>
        <taxon>Haemosporida</taxon>
        <taxon>Plasmodiidae</taxon>
        <taxon>Plasmodium</taxon>
        <taxon>Plasmodium (Plasmodium)</taxon>
    </lineage>
</organism>